<evidence type="ECO:0000313" key="3">
    <source>
        <dbReference type="Proteomes" id="UP001216139"/>
    </source>
</evidence>
<reference evidence="2 3" key="1">
    <citation type="submission" date="2023-02" db="EMBL/GenBank/DDBJ databases">
        <title>Genome sequence of Mucilaginibacter jinjuensis strain KACC 16571.</title>
        <authorList>
            <person name="Kim S."/>
            <person name="Heo J."/>
            <person name="Kwon S.-W."/>
        </authorList>
    </citation>
    <scope>NUCLEOTIDE SEQUENCE [LARGE SCALE GENOMIC DNA]</scope>
    <source>
        <strain evidence="2 3">KACC 16571</strain>
    </source>
</reference>
<feature type="transmembrane region" description="Helical" evidence="1">
    <location>
        <begin position="72"/>
        <end position="92"/>
    </location>
</feature>
<keyword evidence="1" id="KW-0812">Transmembrane</keyword>
<evidence type="ECO:0000256" key="1">
    <source>
        <dbReference type="SAM" id="Phobius"/>
    </source>
</evidence>
<organism evidence="2 3">
    <name type="scientific">Mucilaginibacter jinjuensis</name>
    <dbReference type="NCBI Taxonomy" id="1176721"/>
    <lineage>
        <taxon>Bacteria</taxon>
        <taxon>Pseudomonadati</taxon>
        <taxon>Bacteroidota</taxon>
        <taxon>Sphingobacteriia</taxon>
        <taxon>Sphingobacteriales</taxon>
        <taxon>Sphingobacteriaceae</taxon>
        <taxon>Mucilaginibacter</taxon>
    </lineage>
</organism>
<evidence type="ECO:0000313" key="2">
    <source>
        <dbReference type="EMBL" id="WCT13248.1"/>
    </source>
</evidence>
<dbReference type="EMBL" id="CP117167">
    <property type="protein sequence ID" value="WCT13248.1"/>
    <property type="molecule type" value="Genomic_DNA"/>
</dbReference>
<proteinExistence type="predicted"/>
<accession>A0ABY7TAB7</accession>
<keyword evidence="1" id="KW-1133">Transmembrane helix</keyword>
<evidence type="ECO:0008006" key="4">
    <source>
        <dbReference type="Google" id="ProtNLM"/>
    </source>
</evidence>
<gene>
    <name evidence="2" type="ORF">PQO05_04800</name>
</gene>
<keyword evidence="3" id="KW-1185">Reference proteome</keyword>
<dbReference type="RefSeq" id="WP_273631529.1">
    <property type="nucleotide sequence ID" value="NZ_CP117167.1"/>
</dbReference>
<protein>
    <recommendedName>
        <fullName evidence="4">PQ loop repeat protein</fullName>
    </recommendedName>
</protein>
<dbReference type="Proteomes" id="UP001216139">
    <property type="component" value="Chromosome"/>
</dbReference>
<keyword evidence="1" id="KW-0472">Membrane</keyword>
<sequence>MEWYQYIACFFAGAFSANVVPHFVAGIQGNKFPTPFAKPPGKGLSSATVNMTWALFNMLVATLFFKSGHMDTGHPVTLVVFFAGVSVLSLGLSKRFTGKHHD</sequence>
<feature type="transmembrane region" description="Helical" evidence="1">
    <location>
        <begin position="47"/>
        <end position="65"/>
    </location>
</feature>
<name>A0ABY7TAB7_9SPHI</name>
<feature type="transmembrane region" description="Helical" evidence="1">
    <location>
        <begin position="7"/>
        <end position="27"/>
    </location>
</feature>